<keyword evidence="2" id="KW-1185">Reference proteome</keyword>
<dbReference type="RefSeq" id="WP_196150715.1">
    <property type="nucleotide sequence ID" value="NZ_JADMLG010000007.1"/>
</dbReference>
<gene>
    <name evidence="1" type="ORF">IT779_19255</name>
</gene>
<evidence type="ECO:0000313" key="1">
    <source>
        <dbReference type="EMBL" id="MBH0778419.1"/>
    </source>
</evidence>
<organism evidence="1 2">
    <name type="scientific">Nocardia bovistercoris</name>
    <dbReference type="NCBI Taxonomy" id="2785916"/>
    <lineage>
        <taxon>Bacteria</taxon>
        <taxon>Bacillati</taxon>
        <taxon>Actinomycetota</taxon>
        <taxon>Actinomycetes</taxon>
        <taxon>Mycobacteriales</taxon>
        <taxon>Nocardiaceae</taxon>
        <taxon>Nocardia</taxon>
    </lineage>
</organism>
<dbReference type="PANTHER" id="PTHR36529">
    <property type="entry name" value="SLL1095 PROTEIN"/>
    <property type="match status" value="1"/>
</dbReference>
<accession>A0A931IBN9</accession>
<reference evidence="1" key="1">
    <citation type="submission" date="2020-11" db="EMBL/GenBank/DDBJ databases">
        <title>Nocardia NEAU-351.nov., a novel actinomycete isolated from the cow dung.</title>
        <authorList>
            <person name="Zhang X."/>
        </authorList>
    </citation>
    <scope>NUCLEOTIDE SEQUENCE</scope>
    <source>
        <strain evidence="1">NEAU-351</strain>
    </source>
</reference>
<dbReference type="SUPFAM" id="SSF53448">
    <property type="entry name" value="Nucleotide-diphospho-sugar transferases"/>
    <property type="match status" value="1"/>
</dbReference>
<dbReference type="PANTHER" id="PTHR36529:SF1">
    <property type="entry name" value="GLYCOSYLTRANSFERASE"/>
    <property type="match status" value="1"/>
</dbReference>
<protein>
    <submittedName>
        <fullName evidence="1">DUF2064 domain-containing protein</fullName>
    </submittedName>
</protein>
<dbReference type="InterPro" id="IPR018641">
    <property type="entry name" value="Trfase_1_rSAM/seldom-assoc"/>
</dbReference>
<dbReference type="EMBL" id="JADMLG010000007">
    <property type="protein sequence ID" value="MBH0778419.1"/>
    <property type="molecule type" value="Genomic_DNA"/>
</dbReference>
<evidence type="ECO:0000313" key="2">
    <source>
        <dbReference type="Proteomes" id="UP000655751"/>
    </source>
</evidence>
<proteinExistence type="predicted"/>
<comment type="caution">
    <text evidence="1">The sequence shown here is derived from an EMBL/GenBank/DDBJ whole genome shotgun (WGS) entry which is preliminary data.</text>
</comment>
<dbReference type="Pfam" id="PF09837">
    <property type="entry name" value="DUF2064"/>
    <property type="match status" value="1"/>
</dbReference>
<dbReference type="InterPro" id="IPR029044">
    <property type="entry name" value="Nucleotide-diphossugar_trans"/>
</dbReference>
<name>A0A931IBN9_9NOCA</name>
<dbReference type="AlphaFoldDB" id="A0A931IBN9"/>
<dbReference type="Gene3D" id="3.90.550.10">
    <property type="entry name" value="Spore Coat Polysaccharide Biosynthesis Protein SpsA, Chain A"/>
    <property type="match status" value="1"/>
</dbReference>
<sequence>MTIAATLLVVAKAPVAGFAKTRLTPPLTPSEAADLAAAALLDTLDAVLTADVEHRVVAFTGDLDAAERSDELRRMLRRYSVVPQRGRTFGERLANAHADAARAALPVLQIGMDTPQLEADELTAAAAELVDFGAAVLGPATDGGWWALGLPTPQPARALLTVPMSTPRTGTLTRAAVRACGLPVRTLATHSDVDVFADALRVADSATGRFADAVHRLRHSVVS</sequence>
<dbReference type="Proteomes" id="UP000655751">
    <property type="component" value="Unassembled WGS sequence"/>
</dbReference>